<dbReference type="Proteomes" id="UP001165121">
    <property type="component" value="Unassembled WGS sequence"/>
</dbReference>
<evidence type="ECO:0000313" key="3">
    <source>
        <dbReference type="Proteomes" id="UP001165121"/>
    </source>
</evidence>
<gene>
    <name evidence="2" type="ORF">Pfra01_000655100</name>
</gene>
<feature type="compositionally biased region" description="Acidic residues" evidence="1">
    <location>
        <begin position="521"/>
        <end position="536"/>
    </location>
</feature>
<accession>A0A9W6UD88</accession>
<feature type="compositionally biased region" description="Low complexity" evidence="1">
    <location>
        <begin position="576"/>
        <end position="590"/>
    </location>
</feature>
<feature type="compositionally biased region" description="Basic residues" evidence="1">
    <location>
        <begin position="563"/>
        <end position="575"/>
    </location>
</feature>
<feature type="compositionally biased region" description="Polar residues" evidence="1">
    <location>
        <begin position="355"/>
        <end position="379"/>
    </location>
</feature>
<feature type="compositionally biased region" description="Basic residues" evidence="1">
    <location>
        <begin position="591"/>
        <end position="604"/>
    </location>
</feature>
<feature type="region of interest" description="Disordered" evidence="1">
    <location>
        <begin position="457"/>
        <end position="604"/>
    </location>
</feature>
<protein>
    <submittedName>
        <fullName evidence="2">Unnamed protein product</fullName>
    </submittedName>
</protein>
<feature type="compositionally biased region" description="Acidic residues" evidence="1">
    <location>
        <begin position="491"/>
        <end position="506"/>
    </location>
</feature>
<dbReference type="AlphaFoldDB" id="A0A9W6UD88"/>
<feature type="compositionally biased region" description="Low complexity" evidence="1">
    <location>
        <begin position="10"/>
        <end position="22"/>
    </location>
</feature>
<organism evidence="2 3">
    <name type="scientific">Phytophthora fragariaefolia</name>
    <dbReference type="NCBI Taxonomy" id="1490495"/>
    <lineage>
        <taxon>Eukaryota</taxon>
        <taxon>Sar</taxon>
        <taxon>Stramenopiles</taxon>
        <taxon>Oomycota</taxon>
        <taxon>Peronosporomycetes</taxon>
        <taxon>Peronosporales</taxon>
        <taxon>Peronosporaceae</taxon>
        <taxon>Phytophthora</taxon>
    </lineage>
</organism>
<evidence type="ECO:0000256" key="1">
    <source>
        <dbReference type="SAM" id="MobiDB-lite"/>
    </source>
</evidence>
<feature type="compositionally biased region" description="Basic and acidic residues" evidence="1">
    <location>
        <begin position="507"/>
        <end position="520"/>
    </location>
</feature>
<sequence length="812" mass="89649">MNSKAQDRAPSPSSKLSGSASDSPPPDTDAGNTTGPQAISVDRANAIQTLGVLTSGQGSTLGMPVEVEIPSGEPSRLTVRVVGVPATESHNDGRTFLQDGFGGLEALVQMESLGATELAVLYDFFDDNDIIGDFILTPPSSPSPTPSIWPSGRLGRCHFSGRYDRIKRKLVEDDGAASVIELQEEVLRLKRDQQFHTSYWIEKVAEAQRERNAAVAQMRLDFVLLMEERERDISSLHNQVQTLKGELEPARVSRKAPASRSQGPRLRTAHVMNFLQEHATVMMNWPQLRDLLDHLEPGTQVPQEWQTVIAVMANDNLAFQAPPFVRMDPPQDKDDDETKESDPLAPDSFLDLSRGASTTNFRSKSSQLGKRASGSQSPKSNKKQAPDDVQELPSEWVGPSSERQAPDGRQVGVPGCSGAGRGRQVSPLKLPSGRPHQYAPVHDALASFGFRSVDEVRPPPVLHGGFGGSEGLRRTGTHMPEWRVTPGPSLDDGEIDLLESEDEAEDKAEKDEDYNPHQDQDDGVDDEDEIPDDASDDGVLNAAQRTTKRRRLSQSSAGVSTPKKIKTKSPVKTKVKVGSLGKSKSGSGSSKKPKPKSGGSRRRNSSTLLFLQSRALSIWTLRSAGSLSLPVSSSRHGCFPDFVPNRHDLDILKERCDGEELKAFLATRPWTKLSDTRRTEFFFHCRADLGHVVVRALEDWVDFMEENVEALWHATHGFVLDRDSTSKFIRKTSVRRLKLHGSVRKKVIAREKQLKKVAPASVWNEPGLWKLPKLICYWVLMSQSHTKPGTNANYSLREQVELLDAREPARLQ</sequence>
<feature type="region of interest" description="Disordered" evidence="1">
    <location>
        <begin position="1"/>
        <end position="37"/>
    </location>
</feature>
<name>A0A9W6UD88_9STRA</name>
<reference evidence="2" key="1">
    <citation type="submission" date="2023-04" db="EMBL/GenBank/DDBJ databases">
        <title>Phytophthora fragariaefolia NBRC 109709.</title>
        <authorList>
            <person name="Ichikawa N."/>
            <person name="Sato H."/>
            <person name="Tonouchi N."/>
        </authorList>
    </citation>
    <scope>NUCLEOTIDE SEQUENCE</scope>
    <source>
        <strain evidence="2">NBRC 109709</strain>
    </source>
</reference>
<dbReference type="EMBL" id="BSXT01000557">
    <property type="protein sequence ID" value="GMF30007.1"/>
    <property type="molecule type" value="Genomic_DNA"/>
</dbReference>
<evidence type="ECO:0000313" key="2">
    <source>
        <dbReference type="EMBL" id="GMF30007.1"/>
    </source>
</evidence>
<keyword evidence="3" id="KW-1185">Reference proteome</keyword>
<feature type="region of interest" description="Disordered" evidence="1">
    <location>
        <begin position="322"/>
        <end position="438"/>
    </location>
</feature>
<proteinExistence type="predicted"/>
<comment type="caution">
    <text evidence="2">The sequence shown here is derived from an EMBL/GenBank/DDBJ whole genome shotgun (WGS) entry which is preliminary data.</text>
</comment>